<name>A0ABV7C180_9PROT</name>
<organism evidence="5 6">
    <name type="scientific">Falsiroseomonas tokyonensis</name>
    <dbReference type="NCBI Taxonomy" id="430521"/>
    <lineage>
        <taxon>Bacteria</taxon>
        <taxon>Pseudomonadati</taxon>
        <taxon>Pseudomonadota</taxon>
        <taxon>Alphaproteobacteria</taxon>
        <taxon>Acetobacterales</taxon>
        <taxon>Roseomonadaceae</taxon>
        <taxon>Falsiroseomonas</taxon>
    </lineage>
</organism>
<evidence type="ECO:0000259" key="3">
    <source>
        <dbReference type="PROSITE" id="PS50043"/>
    </source>
</evidence>
<evidence type="ECO:0000256" key="1">
    <source>
        <dbReference type="ARBA" id="ARBA00023125"/>
    </source>
</evidence>
<dbReference type="PANTHER" id="PTHR43214">
    <property type="entry name" value="TWO-COMPONENT RESPONSE REGULATOR"/>
    <property type="match status" value="1"/>
</dbReference>
<accession>A0ABV7C180</accession>
<dbReference type="InterPro" id="IPR000792">
    <property type="entry name" value="Tscrpt_reg_LuxR_C"/>
</dbReference>
<evidence type="ECO:0000313" key="6">
    <source>
        <dbReference type="Proteomes" id="UP001595420"/>
    </source>
</evidence>
<evidence type="ECO:0000313" key="5">
    <source>
        <dbReference type="EMBL" id="MFC3003545.1"/>
    </source>
</evidence>
<gene>
    <name evidence="5" type="ORF">ACFOD3_26865</name>
</gene>
<comment type="caution">
    <text evidence="2">Lacks conserved residue(s) required for the propagation of feature annotation.</text>
</comment>
<feature type="domain" description="Response regulatory" evidence="4">
    <location>
        <begin position="16"/>
        <end position="134"/>
    </location>
</feature>
<keyword evidence="6" id="KW-1185">Reference proteome</keyword>
<reference evidence="6" key="1">
    <citation type="journal article" date="2019" name="Int. J. Syst. Evol. Microbiol.">
        <title>The Global Catalogue of Microorganisms (GCM) 10K type strain sequencing project: providing services to taxonomists for standard genome sequencing and annotation.</title>
        <authorList>
            <consortium name="The Broad Institute Genomics Platform"/>
            <consortium name="The Broad Institute Genome Sequencing Center for Infectious Disease"/>
            <person name="Wu L."/>
            <person name="Ma J."/>
        </authorList>
    </citation>
    <scope>NUCLEOTIDE SEQUENCE [LARGE SCALE GENOMIC DNA]</scope>
    <source>
        <strain evidence="6">CGMCC 1.16855</strain>
    </source>
</reference>
<proteinExistence type="predicted"/>
<dbReference type="Pfam" id="PF00196">
    <property type="entry name" value="GerE"/>
    <property type="match status" value="1"/>
</dbReference>
<dbReference type="RefSeq" id="WP_216840001.1">
    <property type="nucleotide sequence ID" value="NZ_JAFNJS010000012.1"/>
</dbReference>
<evidence type="ECO:0000259" key="4">
    <source>
        <dbReference type="PROSITE" id="PS50110"/>
    </source>
</evidence>
<dbReference type="Proteomes" id="UP001595420">
    <property type="component" value="Unassembled WGS sequence"/>
</dbReference>
<dbReference type="PROSITE" id="PS50110">
    <property type="entry name" value="RESPONSE_REGULATORY"/>
    <property type="match status" value="1"/>
</dbReference>
<dbReference type="PANTHER" id="PTHR43214:SF42">
    <property type="entry name" value="TRANSCRIPTIONAL REGULATORY PROTEIN DESR"/>
    <property type="match status" value="1"/>
</dbReference>
<dbReference type="SMART" id="SM00421">
    <property type="entry name" value="HTH_LUXR"/>
    <property type="match status" value="1"/>
</dbReference>
<sequence>MSRREGDGLDASGSIHTIIIDTQRLFRDALRRLLEASSVDVVGEGRDVEEALRSIPTNTSLHLAICSFLSEADALRDLPRAAELRRFHPGLKLVVLADLQQHNILLGSLQAGVEALLSRDISSDVLQRALELVQLGQRVMPAELVQLLRDPACRPTSRTAQQEPAVAASDLSRAASLTPRECQILQCLMDGRSNKEIARDLRLTEATVKAHVKALLRKTHMTNRTQAAIWAITHNFQINDVHAPEPCRVKAQPDFAMPPLHMLPANGSLVGGSLPVEEGVLVRE</sequence>
<evidence type="ECO:0000256" key="2">
    <source>
        <dbReference type="PROSITE-ProRule" id="PRU00169"/>
    </source>
</evidence>
<feature type="domain" description="HTH luxR-type" evidence="3">
    <location>
        <begin position="170"/>
        <end position="235"/>
    </location>
</feature>
<keyword evidence="1" id="KW-0238">DNA-binding</keyword>
<protein>
    <submittedName>
        <fullName evidence="5">LuxR C-terminal-related transcriptional regulator</fullName>
    </submittedName>
</protein>
<dbReference type="InterPro" id="IPR001789">
    <property type="entry name" value="Sig_transdc_resp-reg_receiver"/>
</dbReference>
<dbReference type="EMBL" id="JBHRSB010000012">
    <property type="protein sequence ID" value="MFC3003545.1"/>
    <property type="molecule type" value="Genomic_DNA"/>
</dbReference>
<comment type="caution">
    <text evidence="5">The sequence shown here is derived from an EMBL/GenBank/DDBJ whole genome shotgun (WGS) entry which is preliminary data.</text>
</comment>
<dbReference type="CDD" id="cd06170">
    <property type="entry name" value="LuxR_C_like"/>
    <property type="match status" value="1"/>
</dbReference>
<dbReference type="PROSITE" id="PS50043">
    <property type="entry name" value="HTH_LUXR_2"/>
    <property type="match status" value="1"/>
</dbReference>
<dbReference type="PROSITE" id="PS00622">
    <property type="entry name" value="HTH_LUXR_1"/>
    <property type="match status" value="1"/>
</dbReference>
<dbReference type="InterPro" id="IPR039420">
    <property type="entry name" value="WalR-like"/>
</dbReference>